<dbReference type="GO" id="GO:0046470">
    <property type="term" value="P:phosphatidylcholine metabolic process"/>
    <property type="evidence" value="ECO:0007669"/>
    <property type="project" value="InterPro"/>
</dbReference>
<dbReference type="GO" id="GO:0005509">
    <property type="term" value="F:calcium ion binding"/>
    <property type="evidence" value="ECO:0007669"/>
    <property type="project" value="InterPro"/>
</dbReference>
<dbReference type="SUPFAM" id="SSF56024">
    <property type="entry name" value="Phospholipase D/nuclease"/>
    <property type="match status" value="2"/>
</dbReference>
<evidence type="ECO:0000256" key="11">
    <source>
        <dbReference type="PIRNR" id="PIRNR036470"/>
    </source>
</evidence>
<dbReference type="Gene3D" id="2.60.40.150">
    <property type="entry name" value="C2 domain"/>
    <property type="match status" value="1"/>
</dbReference>
<feature type="domain" description="PLD phosphodiesterase" evidence="14">
    <location>
        <begin position="776"/>
        <end position="803"/>
    </location>
</feature>
<evidence type="ECO:0000259" key="14">
    <source>
        <dbReference type="PROSITE" id="PS50035"/>
    </source>
</evidence>
<evidence type="ECO:0000256" key="10">
    <source>
        <dbReference type="ARBA" id="ARBA00023098"/>
    </source>
</evidence>
<feature type="domain" description="C2" evidence="13">
    <location>
        <begin position="68"/>
        <end position="191"/>
    </location>
</feature>
<name>A0A1D6GYU0_MAIZE</name>
<feature type="region of interest" description="Disordered" evidence="12">
    <location>
        <begin position="58"/>
        <end position="104"/>
    </location>
</feature>
<dbReference type="FunFam" id="3.30.870.10:FF:000025">
    <property type="entry name" value="Phospholipase D delta"/>
    <property type="match status" value="1"/>
</dbReference>
<dbReference type="SMR" id="A0A1D6GYU0"/>
<evidence type="ECO:0000256" key="4">
    <source>
        <dbReference type="ARBA" id="ARBA00012027"/>
    </source>
</evidence>
<dbReference type="PANTHER" id="PTHR18896">
    <property type="entry name" value="PHOSPHOLIPASE D"/>
    <property type="match status" value="1"/>
</dbReference>
<gene>
    <name evidence="15" type="ORF">ZEAMMB73_Zm00001d015033</name>
</gene>
<accession>A0A1D6GYU0</accession>
<dbReference type="GO" id="GO:0016042">
    <property type="term" value="P:lipid catabolic process"/>
    <property type="evidence" value="ECO:0007669"/>
    <property type="project" value="UniProtKB-KW"/>
</dbReference>
<evidence type="ECO:0000256" key="9">
    <source>
        <dbReference type="ARBA" id="ARBA00022963"/>
    </source>
</evidence>
<dbReference type="PIRSF" id="PIRSF036470">
    <property type="entry name" value="PLD_plant"/>
    <property type="match status" value="1"/>
</dbReference>
<dbReference type="InterPro" id="IPR011402">
    <property type="entry name" value="PLipase_D_pln"/>
</dbReference>
<dbReference type="OMA" id="WEASFLL"/>
<comment type="function">
    <text evidence="11">Hydrolyzes glycerol-phospholipids at the terminal phosphodiesteric bond.</text>
</comment>
<dbReference type="InterPro" id="IPR024632">
    <property type="entry name" value="PLipase_D_C"/>
</dbReference>
<keyword evidence="5" id="KW-0479">Metal-binding</keyword>
<dbReference type="STRING" id="4577.A0A1D6GYU0"/>
<organism evidence="15">
    <name type="scientific">Zea mays</name>
    <name type="common">Maize</name>
    <dbReference type="NCBI Taxonomy" id="4577"/>
    <lineage>
        <taxon>Eukaryota</taxon>
        <taxon>Viridiplantae</taxon>
        <taxon>Streptophyta</taxon>
        <taxon>Embryophyta</taxon>
        <taxon>Tracheophyta</taxon>
        <taxon>Spermatophyta</taxon>
        <taxon>Magnoliopsida</taxon>
        <taxon>Liliopsida</taxon>
        <taxon>Poales</taxon>
        <taxon>Poaceae</taxon>
        <taxon>PACMAD clade</taxon>
        <taxon>Panicoideae</taxon>
        <taxon>Andropogonodae</taxon>
        <taxon>Andropogoneae</taxon>
        <taxon>Tripsacinae</taxon>
        <taxon>Zea</taxon>
    </lineage>
</organism>
<dbReference type="Gene3D" id="3.30.870.10">
    <property type="entry name" value="Endonuclease Chain A"/>
    <property type="match status" value="2"/>
</dbReference>
<evidence type="ECO:0000256" key="5">
    <source>
        <dbReference type="ARBA" id="ARBA00022723"/>
    </source>
</evidence>
<dbReference type="Pfam" id="PF00614">
    <property type="entry name" value="PLDc"/>
    <property type="match status" value="1"/>
</dbReference>
<dbReference type="PaxDb" id="4577-GRMZM5G865943_P01"/>
<dbReference type="InterPro" id="IPR001736">
    <property type="entry name" value="PLipase_D/transphosphatidylase"/>
</dbReference>
<dbReference type="eggNOG" id="KOG1329">
    <property type="taxonomic scope" value="Eukaryota"/>
</dbReference>
<keyword evidence="8 11" id="KW-0106">Calcium</keyword>
<evidence type="ECO:0000256" key="8">
    <source>
        <dbReference type="ARBA" id="ARBA00022837"/>
    </source>
</evidence>
<dbReference type="InParanoid" id="A0A1D6GYU0"/>
<evidence type="ECO:0000256" key="3">
    <source>
        <dbReference type="ARBA" id="ARBA00010683"/>
    </source>
</evidence>
<dbReference type="ExpressionAtlas" id="A0A1D6GYU0">
    <property type="expression patterns" value="baseline and differential"/>
</dbReference>
<feature type="domain" description="PLD phosphodiesterase" evidence="14">
    <location>
        <begin position="411"/>
        <end position="446"/>
    </location>
</feature>
<keyword evidence="9 11" id="KW-0442">Lipid degradation</keyword>
<dbReference type="Pfam" id="PF12357">
    <property type="entry name" value="PLD_C"/>
    <property type="match status" value="1"/>
</dbReference>
<dbReference type="InterPro" id="IPR000008">
    <property type="entry name" value="C2_dom"/>
</dbReference>
<keyword evidence="7 11" id="KW-0378">Hydrolase</keyword>
<dbReference type="Pfam" id="PF00168">
    <property type="entry name" value="C2"/>
    <property type="match status" value="1"/>
</dbReference>
<dbReference type="AlphaFoldDB" id="A0A1D6GYU0"/>
<proteinExistence type="inferred from homology"/>
<evidence type="ECO:0000256" key="1">
    <source>
        <dbReference type="ARBA" id="ARBA00000798"/>
    </source>
</evidence>
<evidence type="ECO:0000256" key="7">
    <source>
        <dbReference type="ARBA" id="ARBA00022801"/>
    </source>
</evidence>
<dbReference type="PANTHER" id="PTHR18896:SF70">
    <property type="entry name" value="OS02G0120200 PROTEIN"/>
    <property type="match status" value="1"/>
</dbReference>
<dbReference type="SMART" id="SM00239">
    <property type="entry name" value="C2"/>
    <property type="match status" value="1"/>
</dbReference>
<keyword evidence="10" id="KW-0443">Lipid metabolism</keyword>
<dbReference type="GO" id="GO:0016020">
    <property type="term" value="C:membrane"/>
    <property type="evidence" value="ECO:0007669"/>
    <property type="project" value="InterPro"/>
</dbReference>
<dbReference type="InterPro" id="IPR015679">
    <property type="entry name" value="PLipase_D_fam"/>
</dbReference>
<evidence type="ECO:0000256" key="2">
    <source>
        <dbReference type="ARBA" id="ARBA00001913"/>
    </source>
</evidence>
<comment type="similarity">
    <text evidence="3 11">Belongs to the phospholipase D family. C2-PLD subfamily.</text>
</comment>
<feature type="compositionally biased region" description="Basic residues" evidence="12">
    <location>
        <begin position="72"/>
        <end position="95"/>
    </location>
</feature>
<sequence>MSYTISGGGTAPAAWAWLHGDLELTIHEARGLPNMDLLSTLLRRLCLCPPLAGITPARRRSLSDDDDDSAHAHAHTHPHHHHLRGRLHRRPRRRHEPQPHGHLLLPTSDPYAAVVVAGPHETTVARTYVFRNSEAPRWEASFLLPLAHAATGLEFHVKDADPFGSDLIGVAWLPAAAVLASAAAPIESQWLDLARPDARGPPAPGGGSAIRVSAAFVPAAASRGRSGVGVPAYFPLRRGCDVRLYQDAHVAAGELEGVGVVPGFLPGRCWEDLCMAVLGAQRLVYVAGWSVHTTVRLTREAMSPEMAAKVAELEELGGEPVEHMSLGELLKYKSQEGVRVLLLVWDDRTSHNNFFVKMKGVMQTRDEETKKFFKHSSVICVLSPRYPSSKLGLVKQKASEIVLRAINVVGTLYTHHQKCVLVDTPASESTRRITAFLGGLDLCAGRYDTPSHRLFRDLQTVFHGDVYNPTFGGDVNGPRQPWHDLHCRLDGPAAYDILKNFEQRWRKATKLREMFGGKAAHRKDDALLKLERIPWILSPTKPKQQPPSAAADTGAADHDDDERDQPALHVLPDGDPERWHAQVFRSVDAGSVKRFPRPWERAEMARRHLVGDKNLAVERSIHAAYVAAIRSAERFVYVENQYFIGGSYAWPSYRNGGACNLVPMEIALKVASKVRAGEPFAAYVVLPMWPEGNPGSGPAQEILFWQNQTMEMMYSVVAAALEGKGGHPQEHLNFYCLGNREPAEDAGDGNKWAPADPLDDATTSSAAAHARRHRRFMVYVHSKGMIVDDEYVIIGSANINQRSLAGSRDTEIAVGAYQPDHTGACPRGKVHGYRMSLWEEHLGKEAVRRPEVLRPESPRCVKLVNRIARDNWRRYAADDDKLGPLQGHLLRYPVHVRADGRVEPLPGNELFPDVGGRVVGAPNNLPDYLTM</sequence>
<reference evidence="15" key="1">
    <citation type="submission" date="2015-12" db="EMBL/GenBank/DDBJ databases">
        <title>Update maize B73 reference genome by single molecule sequencing technologies.</title>
        <authorList>
            <consortium name="Maize Genome Sequencing Project"/>
            <person name="Ware D."/>
        </authorList>
    </citation>
    <scope>NUCLEOTIDE SEQUENCE</scope>
    <source>
        <tissue evidence="15">Seedling</tissue>
    </source>
</reference>
<dbReference type="EMBL" id="CM000781">
    <property type="protein sequence ID" value="AQK67924.1"/>
    <property type="molecule type" value="Genomic_DNA"/>
</dbReference>
<dbReference type="SUPFAM" id="SSF49562">
    <property type="entry name" value="C2 domain (Calcium/lipid-binding domain, CaLB)"/>
    <property type="match status" value="1"/>
</dbReference>
<dbReference type="EC" id="3.1.4.4" evidence="4 11"/>
<feature type="region of interest" description="Disordered" evidence="12">
    <location>
        <begin position="538"/>
        <end position="575"/>
    </location>
</feature>
<dbReference type="GO" id="GO:0004630">
    <property type="term" value="F:phospholipase D activity"/>
    <property type="evidence" value="ECO:0007669"/>
    <property type="project" value="UniProtKB-EC"/>
</dbReference>
<protein>
    <recommendedName>
        <fullName evidence="4 11">Phospholipase D</fullName>
        <ecNumber evidence="4 11">3.1.4.4</ecNumber>
    </recommendedName>
</protein>
<evidence type="ECO:0000313" key="15">
    <source>
        <dbReference type="EMBL" id="AQK67924.1"/>
    </source>
</evidence>
<dbReference type="SMART" id="SM00155">
    <property type="entry name" value="PLDc"/>
    <property type="match status" value="2"/>
</dbReference>
<evidence type="ECO:0000256" key="6">
    <source>
        <dbReference type="ARBA" id="ARBA00022737"/>
    </source>
</evidence>
<dbReference type="InterPro" id="IPR035892">
    <property type="entry name" value="C2_domain_sf"/>
</dbReference>
<comment type="cofactor">
    <cofactor evidence="2 11">
        <name>Ca(2+)</name>
        <dbReference type="ChEBI" id="CHEBI:29108"/>
    </cofactor>
</comment>
<dbReference type="PROSITE" id="PS50004">
    <property type="entry name" value="C2"/>
    <property type="match status" value="1"/>
</dbReference>
<comment type="catalytic activity">
    <reaction evidence="1 11">
        <text>a 1,2-diacyl-sn-glycero-3-phosphocholine + H2O = a 1,2-diacyl-sn-glycero-3-phosphate + choline + H(+)</text>
        <dbReference type="Rhea" id="RHEA:14445"/>
        <dbReference type="ChEBI" id="CHEBI:15354"/>
        <dbReference type="ChEBI" id="CHEBI:15377"/>
        <dbReference type="ChEBI" id="CHEBI:15378"/>
        <dbReference type="ChEBI" id="CHEBI:57643"/>
        <dbReference type="ChEBI" id="CHEBI:58608"/>
        <dbReference type="EC" id="3.1.4.4"/>
    </reaction>
</comment>
<evidence type="ECO:0000256" key="12">
    <source>
        <dbReference type="SAM" id="MobiDB-lite"/>
    </source>
</evidence>
<dbReference type="PROSITE" id="PS50035">
    <property type="entry name" value="PLD"/>
    <property type="match status" value="2"/>
</dbReference>
<keyword evidence="6" id="KW-0677">Repeat</keyword>
<evidence type="ECO:0000259" key="13">
    <source>
        <dbReference type="PROSITE" id="PS50004"/>
    </source>
</evidence>